<protein>
    <submittedName>
        <fullName evidence="3">Transposase</fullName>
    </submittedName>
</protein>
<accession>A0A563VJC3</accession>
<dbReference type="EMBL" id="CAACVJ010000010">
    <property type="protein sequence ID" value="VEP11509.1"/>
    <property type="molecule type" value="Genomic_DNA"/>
</dbReference>
<dbReference type="Proteomes" id="UP000320055">
    <property type="component" value="Unassembled WGS sequence"/>
</dbReference>
<organism evidence="3 4">
    <name type="scientific">Hyella patelloides LEGE 07179</name>
    <dbReference type="NCBI Taxonomy" id="945734"/>
    <lineage>
        <taxon>Bacteria</taxon>
        <taxon>Bacillati</taxon>
        <taxon>Cyanobacteriota</taxon>
        <taxon>Cyanophyceae</taxon>
        <taxon>Pleurocapsales</taxon>
        <taxon>Hyellaceae</taxon>
        <taxon>Hyella</taxon>
    </lineage>
</organism>
<reference evidence="3 4" key="1">
    <citation type="submission" date="2019-01" db="EMBL/GenBank/DDBJ databases">
        <authorList>
            <person name="Brito A."/>
        </authorList>
    </citation>
    <scope>NUCLEOTIDE SEQUENCE [LARGE SCALE GENOMIC DNA]</scope>
    <source>
        <strain evidence="3">1</strain>
    </source>
</reference>
<gene>
    <name evidence="3" type="ORF">H1P_1070021</name>
</gene>
<evidence type="ECO:0000256" key="1">
    <source>
        <dbReference type="ARBA" id="ARBA00023125"/>
    </source>
</evidence>
<dbReference type="Pfam" id="PF07282">
    <property type="entry name" value="Cas12f1-like_TNB"/>
    <property type="match status" value="1"/>
</dbReference>
<keyword evidence="4" id="KW-1185">Reference proteome</keyword>
<feature type="domain" description="Cas12f1-like TNB" evidence="2">
    <location>
        <begin position="10"/>
        <end position="76"/>
    </location>
</feature>
<evidence type="ECO:0000259" key="2">
    <source>
        <dbReference type="Pfam" id="PF07282"/>
    </source>
</evidence>
<dbReference type="AlphaFoldDB" id="A0A563VJC3"/>
<sequence length="82" mass="9277">MSKAIADSGFSEFRRQLTYKTELYGSKLIVADRFFASSKLCPKCGQKKEKLSLSVRVYECDNDNCDWIADRDYSAVMLGSSC</sequence>
<evidence type="ECO:0000313" key="4">
    <source>
        <dbReference type="Proteomes" id="UP000320055"/>
    </source>
</evidence>
<proteinExistence type="predicted"/>
<name>A0A563VJC3_9CYAN</name>
<dbReference type="InterPro" id="IPR010095">
    <property type="entry name" value="Cas12f1-like_TNB"/>
</dbReference>
<dbReference type="GO" id="GO:0003677">
    <property type="term" value="F:DNA binding"/>
    <property type="evidence" value="ECO:0007669"/>
    <property type="project" value="UniProtKB-KW"/>
</dbReference>
<keyword evidence="1" id="KW-0238">DNA-binding</keyword>
<evidence type="ECO:0000313" key="3">
    <source>
        <dbReference type="EMBL" id="VEP11509.1"/>
    </source>
</evidence>